<evidence type="ECO:0000313" key="6">
    <source>
        <dbReference type="EMBL" id="WTZ10954.1"/>
    </source>
</evidence>
<dbReference type="GO" id="GO:0008757">
    <property type="term" value="F:S-adenosylmethionine-dependent methyltransferase activity"/>
    <property type="evidence" value="ECO:0007669"/>
    <property type="project" value="InterPro"/>
</dbReference>
<reference evidence="6" key="1">
    <citation type="submission" date="2022-10" db="EMBL/GenBank/DDBJ databases">
        <title>The complete genomes of actinobacterial strains from the NBC collection.</title>
        <authorList>
            <person name="Joergensen T.S."/>
            <person name="Alvarez Arevalo M."/>
            <person name="Sterndorff E.B."/>
            <person name="Faurdal D."/>
            <person name="Vuksanovic O."/>
            <person name="Mourched A.-S."/>
            <person name="Charusanti P."/>
            <person name="Shaw S."/>
            <person name="Blin K."/>
            <person name="Weber T."/>
        </authorList>
    </citation>
    <scope>NUCLEOTIDE SEQUENCE</scope>
    <source>
        <strain evidence="6">NBC_01393</strain>
    </source>
</reference>
<protein>
    <submittedName>
        <fullName evidence="6">Class I SAM-dependent methyltransferase</fullName>
    </submittedName>
</protein>
<gene>
    <name evidence="6" type="ORF">OG699_25020</name>
</gene>
<dbReference type="InterPro" id="IPR013216">
    <property type="entry name" value="Methyltransf_11"/>
</dbReference>
<feature type="region of interest" description="Disordered" evidence="4">
    <location>
        <begin position="1"/>
        <end position="26"/>
    </location>
</feature>
<dbReference type="GO" id="GO:0032259">
    <property type="term" value="P:methylation"/>
    <property type="evidence" value="ECO:0007669"/>
    <property type="project" value="UniProtKB-KW"/>
</dbReference>
<feature type="compositionally biased region" description="Low complexity" evidence="4">
    <location>
        <begin position="186"/>
        <end position="195"/>
    </location>
</feature>
<dbReference type="PANTHER" id="PTHR44942:SF4">
    <property type="entry name" value="METHYLTRANSFERASE TYPE 11 DOMAIN-CONTAINING PROTEIN"/>
    <property type="match status" value="1"/>
</dbReference>
<evidence type="ECO:0000256" key="4">
    <source>
        <dbReference type="SAM" id="MobiDB-lite"/>
    </source>
</evidence>
<dbReference type="InterPro" id="IPR051052">
    <property type="entry name" value="Diverse_substrate_MTase"/>
</dbReference>
<keyword evidence="2 6" id="KW-0489">Methyltransferase</keyword>
<dbReference type="AlphaFoldDB" id="A0AAU3I112"/>
<organism evidence="6">
    <name type="scientific">Streptomyces sp. NBC_01393</name>
    <dbReference type="NCBI Taxonomy" id="2903851"/>
    <lineage>
        <taxon>Bacteria</taxon>
        <taxon>Bacillati</taxon>
        <taxon>Actinomycetota</taxon>
        <taxon>Actinomycetes</taxon>
        <taxon>Kitasatosporales</taxon>
        <taxon>Streptomycetaceae</taxon>
        <taxon>Streptomyces</taxon>
    </lineage>
</organism>
<evidence type="ECO:0000256" key="1">
    <source>
        <dbReference type="ARBA" id="ARBA00008361"/>
    </source>
</evidence>
<accession>A0AAU3I112</accession>
<feature type="region of interest" description="Disordered" evidence="4">
    <location>
        <begin position="178"/>
        <end position="202"/>
    </location>
</feature>
<dbReference type="Gene3D" id="3.40.50.150">
    <property type="entry name" value="Vaccinia Virus protein VP39"/>
    <property type="match status" value="1"/>
</dbReference>
<feature type="domain" description="Methyltransferase type 11" evidence="5">
    <location>
        <begin position="62"/>
        <end position="150"/>
    </location>
</feature>
<dbReference type="CDD" id="cd02440">
    <property type="entry name" value="AdoMet_MTases"/>
    <property type="match status" value="1"/>
</dbReference>
<evidence type="ECO:0000256" key="3">
    <source>
        <dbReference type="ARBA" id="ARBA00022679"/>
    </source>
</evidence>
<dbReference type="SUPFAM" id="SSF53335">
    <property type="entry name" value="S-adenosyl-L-methionine-dependent methyltransferases"/>
    <property type="match status" value="1"/>
</dbReference>
<dbReference type="Pfam" id="PF08241">
    <property type="entry name" value="Methyltransf_11"/>
    <property type="match status" value="1"/>
</dbReference>
<dbReference type="EMBL" id="CP109546">
    <property type="protein sequence ID" value="WTZ10954.1"/>
    <property type="molecule type" value="Genomic_DNA"/>
</dbReference>
<proteinExistence type="inferred from homology"/>
<name>A0AAU3I112_9ACTN</name>
<comment type="similarity">
    <text evidence="1">Belongs to the methyltransferase superfamily.</text>
</comment>
<evidence type="ECO:0000259" key="5">
    <source>
        <dbReference type="Pfam" id="PF08241"/>
    </source>
</evidence>
<keyword evidence="3" id="KW-0808">Transferase</keyword>
<dbReference type="PANTHER" id="PTHR44942">
    <property type="entry name" value="METHYLTRANSF_11 DOMAIN-CONTAINING PROTEIN"/>
    <property type="match status" value="1"/>
</dbReference>
<sequence length="274" mass="29414">MTPSSSLSPSTPPGTPRHSARAHSFNSAAAQYAANRPSYPPALFDAVEGLAGRSLSGAKVADVGAGTGISTGLLHSRGSDVLAVEPGPGMADEFRRVHPRIPIVRGSGDALPLAAASMDFLTYAQSWHWTEPSRSVPEALRVLRPGGALALWWNTEALDVPWIEAAARRAERFLGLDKKDRKAEKSPSSASPAHSLVADPSGNLSFDHRQVRWSRRVPVDTHLANIGSHSPFLVLGEEATEAFFTEERNHLLQAFPGGFVEETYVVELLVAIRS</sequence>
<dbReference type="InterPro" id="IPR029063">
    <property type="entry name" value="SAM-dependent_MTases_sf"/>
</dbReference>
<evidence type="ECO:0000256" key="2">
    <source>
        <dbReference type="ARBA" id="ARBA00022603"/>
    </source>
</evidence>